<dbReference type="PANTHER" id="PTHR12866:SF2">
    <property type="entry name" value="UBIQUITIN-LIKE-CONJUGATING ENZYME ATG3"/>
    <property type="match status" value="1"/>
</dbReference>
<dbReference type="EMBL" id="GGYP01004703">
    <property type="protein sequence ID" value="MDE49474.1"/>
    <property type="molecule type" value="Transcribed_RNA"/>
</dbReference>
<dbReference type="AlphaFoldDB" id="A0A6G1SG45"/>
<keyword evidence="7" id="KW-0653">Protein transport</keyword>
<dbReference type="Pfam" id="PF03987">
    <property type="entry name" value="Autophagy_act_C"/>
    <property type="match status" value="1"/>
</dbReference>
<dbReference type="PANTHER" id="PTHR12866">
    <property type="entry name" value="UBIQUITIN-LIKE-CONJUGATING ENZYME ATG3"/>
    <property type="match status" value="1"/>
</dbReference>
<keyword evidence="8" id="KW-0072">Autophagy</keyword>
<dbReference type="FunFam" id="3.30.1460.50:FF:000003">
    <property type="entry name" value="Autophagy-related protein 3"/>
    <property type="match status" value="1"/>
</dbReference>
<dbReference type="GO" id="GO:0061723">
    <property type="term" value="P:glycophagy"/>
    <property type="evidence" value="ECO:0007669"/>
    <property type="project" value="TreeGrafter"/>
</dbReference>
<evidence type="ECO:0000256" key="6">
    <source>
        <dbReference type="ARBA" id="ARBA00022786"/>
    </source>
</evidence>
<dbReference type="GO" id="GO:0000045">
    <property type="term" value="P:autophagosome assembly"/>
    <property type="evidence" value="ECO:0007669"/>
    <property type="project" value="TreeGrafter"/>
</dbReference>
<evidence type="ECO:0000313" key="11">
    <source>
        <dbReference type="EMBL" id="MDE49474.1"/>
    </source>
</evidence>
<evidence type="ECO:0000256" key="8">
    <source>
        <dbReference type="ARBA" id="ARBA00023006"/>
    </source>
</evidence>
<feature type="compositionally biased region" description="Basic and acidic residues" evidence="10">
    <location>
        <begin position="223"/>
        <end position="237"/>
    </location>
</feature>
<keyword evidence="4" id="KW-0813">Transport</keyword>
<proteinExistence type="inferred from homology"/>
<evidence type="ECO:0000256" key="5">
    <source>
        <dbReference type="ARBA" id="ARBA00022490"/>
    </source>
</evidence>
<name>A0A6G1SG45_9ACAR</name>
<accession>A0A6G1SG45</accession>
<feature type="region of interest" description="Disordered" evidence="10">
    <location>
        <begin position="211"/>
        <end position="237"/>
    </location>
</feature>
<gene>
    <name evidence="11" type="primary">atg3</name>
    <name evidence="11" type="ORF">g.6590</name>
</gene>
<dbReference type="GO" id="GO:0019776">
    <property type="term" value="F:Atg8-family ligase activity"/>
    <property type="evidence" value="ECO:0007669"/>
    <property type="project" value="TreeGrafter"/>
</dbReference>
<comment type="similarity">
    <text evidence="2">Belongs to the ATG3 family.</text>
</comment>
<sequence length="359" mass="40425">MSDLIQAVKGTALSVAEYFTPVLKQSKFKQTGVLTPEEFVIAGDHLVHQCPTWSWSSASDSSMRKPYLPADKQYLITKSVPCYKRCKDIEYCDNDEKVILTENDDEGWVDTHHSEQAATINEMVEDLNLSDELGGQAFGHRQVTMDHKDGPRASSDQDSSQIDAVVSDCGVDGGAGGDDNDDDDEAEDMDKFMNMIEENDTSVAPIKPSALVAQQQQQQEKAPSSDELDKNTGDRNRENIVATRTYDLNITYDKYYQTPRLWLVGYDENLKPLSIDDMYQDISQDHAKKTVTMENHPHIPAVMASVHPCRHAEVMKKIISTVEEGGRELYVHSYLIIFLKLVQSVIPTLEYDFTQNFTI</sequence>
<dbReference type="GO" id="GO:0005829">
    <property type="term" value="C:cytosol"/>
    <property type="evidence" value="ECO:0007669"/>
    <property type="project" value="TreeGrafter"/>
</dbReference>
<dbReference type="GO" id="GO:0015031">
    <property type="term" value="P:protein transport"/>
    <property type="evidence" value="ECO:0007669"/>
    <property type="project" value="UniProtKB-KW"/>
</dbReference>
<comment type="subcellular location">
    <subcellularLocation>
        <location evidence="1">Cytoplasm</location>
    </subcellularLocation>
</comment>
<evidence type="ECO:0000256" key="2">
    <source>
        <dbReference type="ARBA" id="ARBA00007683"/>
    </source>
</evidence>
<evidence type="ECO:0000256" key="4">
    <source>
        <dbReference type="ARBA" id="ARBA00022448"/>
    </source>
</evidence>
<feature type="region of interest" description="Disordered" evidence="10">
    <location>
        <begin position="167"/>
        <end position="186"/>
    </location>
</feature>
<keyword evidence="6" id="KW-0833">Ubl conjugation pathway</keyword>
<evidence type="ECO:0000256" key="9">
    <source>
        <dbReference type="ARBA" id="ARBA00034553"/>
    </source>
</evidence>
<reference evidence="11" key="1">
    <citation type="submission" date="2018-10" db="EMBL/GenBank/DDBJ databases">
        <title>Transcriptome assembly of Aceria tosichella (Wheat curl mite) Type 2.</title>
        <authorList>
            <person name="Scully E.D."/>
            <person name="Geib S.M."/>
            <person name="Palmer N.A."/>
            <person name="Gupta A.K."/>
            <person name="Sarath G."/>
            <person name="Tatineni S."/>
        </authorList>
    </citation>
    <scope>NUCLEOTIDE SEQUENCE</scope>
    <source>
        <strain evidence="11">LincolnNE</strain>
    </source>
</reference>
<protein>
    <recommendedName>
        <fullName evidence="3">Ubiquitin-like-conjugating enzyme ATG3</fullName>
    </recommendedName>
    <alternativeName>
        <fullName evidence="9">Autophagy-related protein 3</fullName>
    </alternativeName>
</protein>
<dbReference type="GO" id="GO:0000422">
    <property type="term" value="P:autophagy of mitochondrion"/>
    <property type="evidence" value="ECO:0007669"/>
    <property type="project" value="TreeGrafter"/>
</dbReference>
<dbReference type="GO" id="GO:0044804">
    <property type="term" value="P:nucleophagy"/>
    <property type="evidence" value="ECO:0007669"/>
    <property type="project" value="TreeGrafter"/>
</dbReference>
<evidence type="ECO:0000256" key="10">
    <source>
        <dbReference type="SAM" id="MobiDB-lite"/>
    </source>
</evidence>
<dbReference type="GO" id="GO:0000407">
    <property type="term" value="C:phagophore assembly site"/>
    <property type="evidence" value="ECO:0007669"/>
    <property type="project" value="TreeGrafter"/>
</dbReference>
<evidence type="ECO:0000256" key="7">
    <source>
        <dbReference type="ARBA" id="ARBA00022927"/>
    </source>
</evidence>
<dbReference type="Gene3D" id="3.30.1460.50">
    <property type="match status" value="1"/>
</dbReference>
<evidence type="ECO:0000256" key="3">
    <source>
        <dbReference type="ARBA" id="ARBA00017573"/>
    </source>
</evidence>
<dbReference type="InterPro" id="IPR007135">
    <property type="entry name" value="Atg3/Atg10"/>
</dbReference>
<evidence type="ECO:0000256" key="1">
    <source>
        <dbReference type="ARBA" id="ARBA00004496"/>
    </source>
</evidence>
<organism evidence="11">
    <name type="scientific">Aceria tosichella</name>
    <name type="common">wheat curl mite</name>
    <dbReference type="NCBI Taxonomy" id="561515"/>
    <lineage>
        <taxon>Eukaryota</taxon>
        <taxon>Metazoa</taxon>
        <taxon>Ecdysozoa</taxon>
        <taxon>Arthropoda</taxon>
        <taxon>Chelicerata</taxon>
        <taxon>Arachnida</taxon>
        <taxon>Acari</taxon>
        <taxon>Acariformes</taxon>
        <taxon>Trombidiformes</taxon>
        <taxon>Prostigmata</taxon>
        <taxon>Eupodina</taxon>
        <taxon>Eriophyoidea</taxon>
        <taxon>Eriophyidae</taxon>
        <taxon>Eriophyinae</taxon>
        <taxon>Aceriini</taxon>
        <taxon>Aceria</taxon>
    </lineage>
</organism>
<keyword evidence="5" id="KW-0963">Cytoplasm</keyword>